<dbReference type="GO" id="GO:0004857">
    <property type="term" value="F:enzyme inhibitor activity"/>
    <property type="evidence" value="ECO:0007669"/>
    <property type="project" value="InterPro"/>
</dbReference>
<evidence type="ECO:0000259" key="5">
    <source>
        <dbReference type="SMART" id="SM00856"/>
    </source>
</evidence>
<keyword evidence="1 4" id="KW-0732">Signal</keyword>
<sequence length="181" mass="20073">MKCAFSLSFNFAFVFLLFRCSLNLNNLHHYCYEAANSDPNLSNDFCVASLEANPKSNNASLEELVEISTKLAISNVTNISYYISQLLNAKSIDKYTAGALQDCLELYSDANSTLHDFILDLKSKAYFKANVDVSTAMDSSSTCENGFKERTGAVFPSTKENDTFFPLTAIIIAFINMLSRS</sequence>
<dbReference type="SUPFAM" id="SSF101148">
    <property type="entry name" value="Plant invertase/pectin methylesterase inhibitor"/>
    <property type="match status" value="1"/>
</dbReference>
<evidence type="ECO:0000256" key="4">
    <source>
        <dbReference type="SAM" id="SignalP"/>
    </source>
</evidence>
<dbReference type="FunFam" id="1.20.140.40:FF:000002">
    <property type="entry name" value="Putative invertase inhibitor"/>
    <property type="match status" value="1"/>
</dbReference>
<feature type="chain" id="PRO_5043527807" description="Pectinesterase inhibitor domain-containing protein" evidence="4">
    <location>
        <begin position="24"/>
        <end position="181"/>
    </location>
</feature>
<proteinExistence type="inferred from homology"/>
<dbReference type="Proteomes" id="UP001314170">
    <property type="component" value="Unassembled WGS sequence"/>
</dbReference>
<name>A0AAV1SR70_9ROSI</name>
<comment type="similarity">
    <text evidence="3">Belongs to the PMEI family.</text>
</comment>
<dbReference type="CDD" id="cd15795">
    <property type="entry name" value="PMEI-Pla_a_1_like"/>
    <property type="match status" value="1"/>
</dbReference>
<evidence type="ECO:0000256" key="1">
    <source>
        <dbReference type="ARBA" id="ARBA00022729"/>
    </source>
</evidence>
<dbReference type="SMART" id="SM00856">
    <property type="entry name" value="PMEI"/>
    <property type="match status" value="1"/>
</dbReference>
<accession>A0AAV1SR70</accession>
<dbReference type="GO" id="GO:0005576">
    <property type="term" value="C:extracellular region"/>
    <property type="evidence" value="ECO:0007669"/>
    <property type="project" value="UniProtKB-ARBA"/>
</dbReference>
<dbReference type="AlphaFoldDB" id="A0AAV1SR70"/>
<gene>
    <name evidence="6" type="ORF">DCAF_LOCUS26492</name>
</gene>
<evidence type="ECO:0000256" key="2">
    <source>
        <dbReference type="ARBA" id="ARBA00023157"/>
    </source>
</evidence>
<dbReference type="Gene3D" id="1.20.140.40">
    <property type="entry name" value="Invertase/pectin methylesterase inhibitor family protein"/>
    <property type="match status" value="1"/>
</dbReference>
<feature type="signal peptide" evidence="4">
    <location>
        <begin position="1"/>
        <end position="23"/>
    </location>
</feature>
<organism evidence="6 7">
    <name type="scientific">Dovyalis caffra</name>
    <dbReference type="NCBI Taxonomy" id="77055"/>
    <lineage>
        <taxon>Eukaryota</taxon>
        <taxon>Viridiplantae</taxon>
        <taxon>Streptophyta</taxon>
        <taxon>Embryophyta</taxon>
        <taxon>Tracheophyta</taxon>
        <taxon>Spermatophyta</taxon>
        <taxon>Magnoliopsida</taxon>
        <taxon>eudicotyledons</taxon>
        <taxon>Gunneridae</taxon>
        <taxon>Pentapetalae</taxon>
        <taxon>rosids</taxon>
        <taxon>fabids</taxon>
        <taxon>Malpighiales</taxon>
        <taxon>Salicaceae</taxon>
        <taxon>Flacourtieae</taxon>
        <taxon>Dovyalis</taxon>
    </lineage>
</organism>
<dbReference type="InterPro" id="IPR006501">
    <property type="entry name" value="Pectinesterase_inhib_dom"/>
</dbReference>
<dbReference type="InterPro" id="IPR034088">
    <property type="entry name" value="Pla_a_1-like"/>
</dbReference>
<evidence type="ECO:0000256" key="3">
    <source>
        <dbReference type="ARBA" id="ARBA00038471"/>
    </source>
</evidence>
<keyword evidence="2" id="KW-1015">Disulfide bond</keyword>
<comment type="caution">
    <text evidence="6">The sequence shown here is derived from an EMBL/GenBank/DDBJ whole genome shotgun (WGS) entry which is preliminary data.</text>
</comment>
<feature type="domain" description="Pectinesterase inhibitor" evidence="5">
    <location>
        <begin position="36"/>
        <end position="174"/>
    </location>
</feature>
<evidence type="ECO:0000313" key="6">
    <source>
        <dbReference type="EMBL" id="CAK7356222.1"/>
    </source>
</evidence>
<evidence type="ECO:0000313" key="7">
    <source>
        <dbReference type="Proteomes" id="UP001314170"/>
    </source>
</evidence>
<dbReference type="NCBIfam" id="TIGR01614">
    <property type="entry name" value="PME_inhib"/>
    <property type="match status" value="1"/>
</dbReference>
<dbReference type="Pfam" id="PF04043">
    <property type="entry name" value="PMEI"/>
    <property type="match status" value="1"/>
</dbReference>
<dbReference type="PANTHER" id="PTHR35357">
    <property type="entry name" value="OS02G0537100 PROTEIN"/>
    <property type="match status" value="1"/>
</dbReference>
<dbReference type="EMBL" id="CAWUPB010001197">
    <property type="protein sequence ID" value="CAK7356222.1"/>
    <property type="molecule type" value="Genomic_DNA"/>
</dbReference>
<keyword evidence="7" id="KW-1185">Reference proteome</keyword>
<protein>
    <recommendedName>
        <fullName evidence="5">Pectinesterase inhibitor domain-containing protein</fullName>
    </recommendedName>
</protein>
<dbReference type="InterPro" id="IPR035513">
    <property type="entry name" value="Invertase/methylesterase_inhib"/>
</dbReference>
<reference evidence="6 7" key="1">
    <citation type="submission" date="2024-01" db="EMBL/GenBank/DDBJ databases">
        <authorList>
            <person name="Waweru B."/>
        </authorList>
    </citation>
    <scope>NUCLEOTIDE SEQUENCE [LARGE SCALE GENOMIC DNA]</scope>
</reference>
<dbReference type="PANTHER" id="PTHR35357:SF17">
    <property type="entry name" value="PECTINESTERASE INHIBITOR 12"/>
    <property type="match status" value="1"/>
</dbReference>